<dbReference type="Proteomes" id="UP000254186">
    <property type="component" value="Unassembled WGS sequence"/>
</dbReference>
<dbReference type="Pfam" id="PF14090">
    <property type="entry name" value="HTH_39"/>
    <property type="match status" value="1"/>
</dbReference>
<sequence>MENINPNEKTSQTQSAQILKALKNGERLTHLDAEKRFNCLRLGARIYDLKKRGHNIISKMITVPSGKRVAQYWLEAA</sequence>
<evidence type="ECO:0000313" key="2">
    <source>
        <dbReference type="EMBL" id="STP06279.1"/>
    </source>
</evidence>
<dbReference type="AlphaFoldDB" id="A0A377JKU2"/>
<protein>
    <recommendedName>
        <fullName evidence="1">Winged helix-turn-helix domain-containing protein</fullName>
    </recommendedName>
</protein>
<evidence type="ECO:0000313" key="3">
    <source>
        <dbReference type="EMBL" id="STP06359.1"/>
    </source>
</evidence>
<gene>
    <name evidence="2" type="ORF">NCTC10672_02301</name>
    <name evidence="3" type="ORF">NCTC10672_02384</name>
</gene>
<dbReference type="EMBL" id="UGHY01000002">
    <property type="protein sequence ID" value="STP06359.1"/>
    <property type="molecule type" value="Genomic_DNA"/>
</dbReference>
<dbReference type="InterPro" id="IPR055245">
    <property type="entry name" value="HTH_proteobacteria"/>
</dbReference>
<reference evidence="3 4" key="1">
    <citation type="submission" date="2018-06" db="EMBL/GenBank/DDBJ databases">
        <authorList>
            <consortium name="Pathogen Informatics"/>
            <person name="Doyle S."/>
        </authorList>
    </citation>
    <scope>NUCLEOTIDE SEQUENCE [LARGE SCALE GENOMIC DNA]</scope>
    <source>
        <strain evidence="3 4">NCTC10672</strain>
    </source>
</reference>
<name>A0A377JKU2_HAEPA</name>
<feature type="domain" description="Winged helix-turn-helix" evidence="1">
    <location>
        <begin position="13"/>
        <end position="74"/>
    </location>
</feature>
<evidence type="ECO:0000259" key="1">
    <source>
        <dbReference type="Pfam" id="PF14090"/>
    </source>
</evidence>
<proteinExistence type="predicted"/>
<accession>A0A377JKU2</accession>
<evidence type="ECO:0000313" key="4">
    <source>
        <dbReference type="Proteomes" id="UP000254186"/>
    </source>
</evidence>
<organism evidence="3 4">
    <name type="scientific">Haemophilus parainfluenzae</name>
    <dbReference type="NCBI Taxonomy" id="729"/>
    <lineage>
        <taxon>Bacteria</taxon>
        <taxon>Pseudomonadati</taxon>
        <taxon>Pseudomonadota</taxon>
        <taxon>Gammaproteobacteria</taxon>
        <taxon>Pasteurellales</taxon>
        <taxon>Pasteurellaceae</taxon>
        <taxon>Haemophilus</taxon>
    </lineage>
</organism>
<dbReference type="EMBL" id="UGHY01000002">
    <property type="protein sequence ID" value="STP06279.1"/>
    <property type="molecule type" value="Genomic_DNA"/>
</dbReference>
<dbReference type="RefSeq" id="WP_115180829.1">
    <property type="nucleotide sequence ID" value="NZ_UGHY01000002.1"/>
</dbReference>